<sequence>MNRAFITSGAWLKGSVRLWLFDLGCVSFLGVGLLGLIMALGLPFLLADDAEREVDTLILLMNMFVASTCIAIAWQMNRLAATEWATLVPQYRLSVFLQSLGLLLSSIMIATGFLLAHDAIDKADEVLLTLLFSFSFIYLSLISSHAFYLSFLLYVSLPMQPVLVGFLPQGGSFILLFTVLVLAVFLWQKLSQLTWNSRARSVYLNGLEVGWLWLPSPQSFKLLNRLERSLHPANYFIGPVFSVMLLAMPLITLVLAVIAYYMAVQLPVLVLLVQFNCILCGMLHWSRIQRWRAVESLFILPGFDGKQGMINAFMKAQYRLLFILVASMVITASLVSLLNPVINASIWLHIVLTTLFGCSLSLGLGSMCRSSLQISGLIFLVGLLSGWVSVGLADIERGEQVWGLVHWDLAFVVFSLFTLWFAKRRLWRGDLLRS</sequence>
<evidence type="ECO:0000256" key="1">
    <source>
        <dbReference type="SAM" id="Phobius"/>
    </source>
</evidence>
<feature type="transmembrane region" description="Helical" evidence="1">
    <location>
        <begin position="166"/>
        <end position="187"/>
    </location>
</feature>
<dbReference type="EMBL" id="CP000851">
    <property type="protein sequence ID" value="ABV89497.1"/>
    <property type="molecule type" value="Genomic_DNA"/>
</dbReference>
<dbReference type="RefSeq" id="WP_012157375.1">
    <property type="nucleotide sequence ID" value="NC_009901.1"/>
</dbReference>
<feature type="transmembrane region" description="Helical" evidence="1">
    <location>
        <begin position="96"/>
        <end position="116"/>
    </location>
</feature>
<keyword evidence="1" id="KW-0812">Transmembrane</keyword>
<feature type="transmembrane region" description="Helical" evidence="1">
    <location>
        <begin position="268"/>
        <end position="285"/>
    </location>
</feature>
<name>A8HAB0_SHEPA</name>
<gene>
    <name evidence="2" type="ordered locus">Spea_4187</name>
</gene>
<proteinExistence type="predicted"/>
<keyword evidence="3" id="KW-1185">Reference proteome</keyword>
<evidence type="ECO:0000313" key="3">
    <source>
        <dbReference type="Proteomes" id="UP000002608"/>
    </source>
</evidence>
<dbReference type="AlphaFoldDB" id="A8HAB0"/>
<feature type="transmembrane region" description="Helical" evidence="1">
    <location>
        <begin position="20"/>
        <end position="45"/>
    </location>
</feature>
<organism evidence="2 3">
    <name type="scientific">Shewanella pealeana (strain ATCC 700345 / ANG-SQ1)</name>
    <dbReference type="NCBI Taxonomy" id="398579"/>
    <lineage>
        <taxon>Bacteria</taxon>
        <taxon>Pseudomonadati</taxon>
        <taxon>Pseudomonadota</taxon>
        <taxon>Gammaproteobacteria</taxon>
        <taxon>Alteromonadales</taxon>
        <taxon>Shewanellaceae</taxon>
        <taxon>Shewanella</taxon>
    </lineage>
</organism>
<dbReference type="KEGG" id="spl:Spea_4187"/>
<dbReference type="OrthoDB" id="6281851at2"/>
<dbReference type="eggNOG" id="ENOG5032YFA">
    <property type="taxonomic scope" value="Bacteria"/>
</dbReference>
<dbReference type="Proteomes" id="UP000002608">
    <property type="component" value="Chromosome"/>
</dbReference>
<accession>A8HAB0</accession>
<feature type="transmembrane region" description="Helical" evidence="1">
    <location>
        <begin position="401"/>
        <end position="422"/>
    </location>
</feature>
<dbReference type="STRING" id="398579.Spea_4187"/>
<feature type="transmembrane region" description="Helical" evidence="1">
    <location>
        <begin position="57"/>
        <end position="76"/>
    </location>
</feature>
<feature type="transmembrane region" description="Helical" evidence="1">
    <location>
        <begin position="344"/>
        <end position="364"/>
    </location>
</feature>
<keyword evidence="1" id="KW-0472">Membrane</keyword>
<evidence type="ECO:0000313" key="2">
    <source>
        <dbReference type="EMBL" id="ABV89497.1"/>
    </source>
</evidence>
<reference evidence="2 3" key="1">
    <citation type="submission" date="2007-10" db="EMBL/GenBank/DDBJ databases">
        <title>Complete sequence of Shewanella pealeana ATCC 700345.</title>
        <authorList>
            <consortium name="US DOE Joint Genome Institute"/>
            <person name="Copeland A."/>
            <person name="Lucas S."/>
            <person name="Lapidus A."/>
            <person name="Barry K."/>
            <person name="Glavina del Rio T."/>
            <person name="Dalin E."/>
            <person name="Tice H."/>
            <person name="Pitluck S."/>
            <person name="Chertkov O."/>
            <person name="Brettin T."/>
            <person name="Bruce D."/>
            <person name="Detter J.C."/>
            <person name="Han C."/>
            <person name="Schmutz J."/>
            <person name="Larimer F."/>
            <person name="Land M."/>
            <person name="Hauser L."/>
            <person name="Kyrpides N."/>
            <person name="Kim E."/>
            <person name="Zhao J.-S.Z."/>
            <person name="Manno D."/>
            <person name="Hawari J."/>
            <person name="Richardson P."/>
        </authorList>
    </citation>
    <scope>NUCLEOTIDE SEQUENCE [LARGE SCALE GENOMIC DNA]</scope>
    <source>
        <strain evidence="3">ATCC 700345 / ANG-SQ1</strain>
    </source>
</reference>
<feature type="transmembrane region" description="Helical" evidence="1">
    <location>
        <begin position="376"/>
        <end position="395"/>
    </location>
</feature>
<feature type="transmembrane region" description="Helical" evidence="1">
    <location>
        <begin position="235"/>
        <end position="262"/>
    </location>
</feature>
<feature type="transmembrane region" description="Helical" evidence="1">
    <location>
        <begin position="128"/>
        <end position="154"/>
    </location>
</feature>
<dbReference type="HOGENOM" id="CLU_637592_0_0_6"/>
<feature type="transmembrane region" description="Helical" evidence="1">
    <location>
        <begin position="318"/>
        <end position="338"/>
    </location>
</feature>
<keyword evidence="1" id="KW-1133">Transmembrane helix</keyword>
<protein>
    <submittedName>
        <fullName evidence="2">Uncharacterized protein</fullName>
    </submittedName>
</protein>